<dbReference type="EnsemblMetazoa" id="G32538.1">
    <property type="protein sequence ID" value="G32538.1:cds"/>
    <property type="gene ID" value="G32538"/>
</dbReference>
<dbReference type="InterPro" id="IPR046791">
    <property type="entry name" value="Polycystin_dom"/>
</dbReference>
<dbReference type="Gene3D" id="2.60.60.20">
    <property type="entry name" value="PLAT/LH2 domain"/>
    <property type="match status" value="1"/>
</dbReference>
<evidence type="ECO:0000259" key="10">
    <source>
        <dbReference type="PROSITE" id="PS50095"/>
    </source>
</evidence>
<feature type="transmembrane region" description="Helical" evidence="9">
    <location>
        <begin position="861"/>
        <end position="886"/>
    </location>
</feature>
<dbReference type="GO" id="GO:0005886">
    <property type="term" value="C:plasma membrane"/>
    <property type="evidence" value="ECO:0007669"/>
    <property type="project" value="TreeGrafter"/>
</dbReference>
<reference evidence="11" key="1">
    <citation type="submission" date="2022-08" db="UniProtKB">
        <authorList>
            <consortium name="EnsemblMetazoa"/>
        </authorList>
    </citation>
    <scope>IDENTIFICATION</scope>
    <source>
        <strain evidence="11">05x7-T-G4-1.051#20</strain>
    </source>
</reference>
<feature type="region of interest" description="Disordered" evidence="8">
    <location>
        <begin position="277"/>
        <end position="322"/>
    </location>
</feature>
<feature type="transmembrane region" description="Helical" evidence="9">
    <location>
        <begin position="114"/>
        <end position="134"/>
    </location>
</feature>
<feature type="transmembrane region" description="Helical" evidence="9">
    <location>
        <begin position="709"/>
        <end position="730"/>
    </location>
</feature>
<name>A0A8W8ME39_MAGGI</name>
<feature type="compositionally biased region" description="Low complexity" evidence="8">
    <location>
        <begin position="1201"/>
        <end position="1217"/>
    </location>
</feature>
<dbReference type="Proteomes" id="UP000005408">
    <property type="component" value="Unassembled WGS sequence"/>
</dbReference>
<feature type="transmembrane region" description="Helical" evidence="9">
    <location>
        <begin position="801"/>
        <end position="829"/>
    </location>
</feature>
<feature type="compositionally biased region" description="Basic and acidic residues" evidence="8">
    <location>
        <begin position="1063"/>
        <end position="1076"/>
    </location>
</feature>
<evidence type="ECO:0000313" key="12">
    <source>
        <dbReference type="Proteomes" id="UP000005408"/>
    </source>
</evidence>
<keyword evidence="3 9" id="KW-0812">Transmembrane</keyword>
<dbReference type="Pfam" id="PF08016">
    <property type="entry name" value="PKD_channel"/>
    <property type="match status" value="1"/>
</dbReference>
<proteinExistence type="inferred from homology"/>
<dbReference type="InterPro" id="IPR036392">
    <property type="entry name" value="PLAT/LH2_dom_sf"/>
</dbReference>
<evidence type="ECO:0000256" key="2">
    <source>
        <dbReference type="ARBA" id="ARBA00007200"/>
    </source>
</evidence>
<comment type="caution">
    <text evidence="7">Lacks conserved residue(s) required for the propagation of feature annotation.</text>
</comment>
<dbReference type="PANTHER" id="PTHR46730:SF1">
    <property type="entry name" value="PLAT DOMAIN-CONTAINING PROTEIN"/>
    <property type="match status" value="1"/>
</dbReference>
<feature type="transmembrane region" description="Helical" evidence="9">
    <location>
        <begin position="154"/>
        <end position="175"/>
    </location>
</feature>
<dbReference type="SUPFAM" id="SSF49723">
    <property type="entry name" value="Lipase/lipooxygenase domain (PLAT/LH2 domain)"/>
    <property type="match status" value="1"/>
</dbReference>
<evidence type="ECO:0000256" key="1">
    <source>
        <dbReference type="ARBA" id="ARBA00004141"/>
    </source>
</evidence>
<organism evidence="11 12">
    <name type="scientific">Magallana gigas</name>
    <name type="common">Pacific oyster</name>
    <name type="synonym">Crassostrea gigas</name>
    <dbReference type="NCBI Taxonomy" id="29159"/>
    <lineage>
        <taxon>Eukaryota</taxon>
        <taxon>Metazoa</taxon>
        <taxon>Spiralia</taxon>
        <taxon>Lophotrochozoa</taxon>
        <taxon>Mollusca</taxon>
        <taxon>Bivalvia</taxon>
        <taxon>Autobranchia</taxon>
        <taxon>Pteriomorphia</taxon>
        <taxon>Ostreida</taxon>
        <taxon>Ostreoidea</taxon>
        <taxon>Ostreidae</taxon>
        <taxon>Magallana</taxon>
    </lineage>
</organism>
<keyword evidence="5 9" id="KW-1133">Transmembrane helix</keyword>
<evidence type="ECO:0000313" key="11">
    <source>
        <dbReference type="EnsemblMetazoa" id="G32538.1:cds"/>
    </source>
</evidence>
<dbReference type="Pfam" id="PF01477">
    <property type="entry name" value="PLAT"/>
    <property type="match status" value="1"/>
</dbReference>
<feature type="transmembrane region" description="Helical" evidence="9">
    <location>
        <begin position="763"/>
        <end position="780"/>
    </location>
</feature>
<feature type="transmembrane region" description="Helical" evidence="9">
    <location>
        <begin position="672"/>
        <end position="688"/>
    </location>
</feature>
<sequence length="1291" mass="146946">MFERNSRDKFILTLPESIGKIWKVQIWHNNVGSSPSWYLSRVIVKDLNNEREFYFISEKWLAVEEEDGKVEREFLALDGNLGFKRGTQYLADYHLWLSPFTCPSYSQFTRTQRLTCCLTLFSVYMCLNTLVYHYTYKQYRGEFGLLLDLSWNSVIVGVVCCVVAIPLNFVLSFLFRRSKLVPTARSKTSLAEDKDEDAYPSGKPKENSQEEETDTSAEVVQPIMTYSILDQSILNWPAIQNWAQKQWIKRQQTVSKESQSSQTEALLMIGSETDMASNGFEDSNSTEPQPQMTLSSTNSSIKNKTASESSQSSANCPAPSKKNPNSCLLLPTWMQYVTWFLCAIIIVCSTVLTIWIGFRFDEFRSILWLQSLYISVLVCIFVVHPILIFIAVLYTTIRYRCDPSILDHYEESYFGENAEREIFRRKKEQSCESWSEAEELDKAVAARQRSRYLRFARPPQEKQLIESRKKVMKEKKALTILLDIVSLVVTFLIVLVMAYGKDISPEYHLNKAVTDHFIRVVQGYIIGHVQLRKVKATERECAAMNNMPYLSLKCRNISITRSSEPENSTFQSKSSPYLLFGRHGIYDNSGHVIKLNHSRNESVLQIQRLASSQWMDDSTKAVCVEFTLFHPSTGLFTSVILYLEIPDTGGVTPGHSISSTYLFKYTSGTDNFLLFCELLFILQTLWKLKIVVYDIVKLQMKFLHYGWKVLQGVLSLVSVAYIGCNIYRFILVSNVIEQQRTTYNEEFVDVSFVTFWDEMLRCMVGFILFVVILQSLRLLRYERLFLLFGKIYSRAHRELKVLAILLFVLLLGFAALGHALFGAFFFGFVDMWSSIFTVSAILSGRYVDLTSEPSLIHATRMFIFFMTVFGLGLSTIYVVSFLTFRFHVTKRRQHKMLALSGPETLTYYWRMLHQLAGFRTVDTSMESESEPDNTLPPEFTMAEIEYQVDELFYRIAALSGSHTLPEKPTNYFTDSDGTYGAGDDGISSAGSEVHDEERLEHRVHKIEDNLCSKEPYLAQLFGTDSLSKDQENQIRSHLELEIFRQLQIQRQIGGENETIGEDPNTREQETSPHTESKSGTNNPGKLEIEEASNSNLRDKETCPPSPDSPESVKNSTEKTKKLAVGEASPELCQPNAKPVIKAQKCMKKPELPAKPTFINPGTSRRGPLHEIHKLQIISSPTLRQLKADKFGIRGEKGGAKGESNSGSSITESSSGSEQDALHGHVTAMGKRNLRKTKSRGKGKGPVNLSSVLLDEIESELQQRECASVTDDKFVILEQEVLEDIDDENLNA</sequence>
<protein>
    <recommendedName>
        <fullName evidence="10">PLAT domain-containing protein</fullName>
    </recommendedName>
</protein>
<feature type="compositionally biased region" description="Polar residues" evidence="8">
    <location>
        <begin position="277"/>
        <end position="315"/>
    </location>
</feature>
<feature type="region of interest" description="Disordered" evidence="8">
    <location>
        <begin position="1190"/>
        <end position="1247"/>
    </location>
</feature>
<feature type="transmembrane region" description="Helical" evidence="9">
    <location>
        <begin position="370"/>
        <end position="394"/>
    </location>
</feature>
<dbReference type="GO" id="GO:0005261">
    <property type="term" value="F:monoatomic cation channel activity"/>
    <property type="evidence" value="ECO:0007669"/>
    <property type="project" value="TreeGrafter"/>
</dbReference>
<accession>A0A8W8ME39</accession>
<feature type="compositionally biased region" description="Basic and acidic residues" evidence="8">
    <location>
        <begin position="1190"/>
        <end position="1199"/>
    </location>
</feature>
<dbReference type="InterPro" id="IPR001024">
    <property type="entry name" value="PLAT/LH2_dom"/>
</dbReference>
<comment type="similarity">
    <text evidence="2">Belongs to the polycystin family.</text>
</comment>
<dbReference type="InterPro" id="IPR000434">
    <property type="entry name" value="PC1"/>
</dbReference>
<feature type="region of interest" description="Disordered" evidence="8">
    <location>
        <begin position="1054"/>
        <end position="1135"/>
    </location>
</feature>
<keyword evidence="6 9" id="KW-0472">Membrane</keyword>
<comment type="subcellular location">
    <subcellularLocation>
        <location evidence="1">Membrane</location>
        <topology evidence="1">Multi-pass membrane protein</topology>
    </subcellularLocation>
</comment>
<feature type="compositionally biased region" description="Basic residues" evidence="8">
    <location>
        <begin position="1231"/>
        <end position="1242"/>
    </location>
</feature>
<evidence type="ECO:0000256" key="4">
    <source>
        <dbReference type="ARBA" id="ARBA00022737"/>
    </source>
</evidence>
<dbReference type="PRINTS" id="PR00500">
    <property type="entry name" value="POLYCYSTIN1"/>
</dbReference>
<keyword evidence="12" id="KW-1185">Reference proteome</keyword>
<evidence type="ECO:0000256" key="6">
    <source>
        <dbReference type="ARBA" id="ARBA00023136"/>
    </source>
</evidence>
<dbReference type="Pfam" id="PF20519">
    <property type="entry name" value="Polycystin_dom"/>
    <property type="match status" value="1"/>
</dbReference>
<dbReference type="PROSITE" id="PS50095">
    <property type="entry name" value="PLAT"/>
    <property type="match status" value="1"/>
</dbReference>
<evidence type="ECO:0000256" key="9">
    <source>
        <dbReference type="SAM" id="Phobius"/>
    </source>
</evidence>
<evidence type="ECO:0000256" key="3">
    <source>
        <dbReference type="ARBA" id="ARBA00022692"/>
    </source>
</evidence>
<dbReference type="GO" id="GO:0006816">
    <property type="term" value="P:calcium ion transport"/>
    <property type="evidence" value="ECO:0007669"/>
    <property type="project" value="TreeGrafter"/>
</dbReference>
<feature type="domain" description="PLAT" evidence="10">
    <location>
        <begin position="1"/>
        <end position="75"/>
    </location>
</feature>
<evidence type="ECO:0000256" key="5">
    <source>
        <dbReference type="ARBA" id="ARBA00022989"/>
    </source>
</evidence>
<evidence type="ECO:0000256" key="8">
    <source>
        <dbReference type="SAM" id="MobiDB-lite"/>
    </source>
</evidence>
<dbReference type="InterPro" id="IPR013122">
    <property type="entry name" value="PKD1_2_channel"/>
</dbReference>
<dbReference type="PANTHER" id="PTHR46730">
    <property type="entry name" value="POLYCYSTIN-1"/>
    <property type="match status" value="1"/>
</dbReference>
<evidence type="ECO:0000256" key="7">
    <source>
        <dbReference type="PROSITE-ProRule" id="PRU00152"/>
    </source>
</evidence>
<feature type="transmembrane region" description="Helical" evidence="9">
    <location>
        <begin position="336"/>
        <end position="358"/>
    </location>
</feature>
<keyword evidence="4" id="KW-0677">Repeat</keyword>
<feature type="region of interest" description="Disordered" evidence="8">
    <location>
        <begin position="191"/>
        <end position="217"/>
    </location>
</feature>
<feature type="transmembrane region" description="Helical" evidence="9">
    <location>
        <begin position="477"/>
        <end position="499"/>
    </location>
</feature>